<dbReference type="KEGG" id="bfn:OI25_7993"/>
<gene>
    <name evidence="2" type="ORF">GGD69_006122</name>
    <name evidence="1" type="ORF">OI25_7993</name>
</gene>
<dbReference type="Proteomes" id="UP000032614">
    <property type="component" value="Plasmid pBIL"/>
</dbReference>
<protein>
    <submittedName>
        <fullName evidence="2">Uncharacterized protein</fullName>
    </submittedName>
</protein>
<accession>A0AAW3V2X3</accession>
<proteinExistence type="predicted"/>
<dbReference type="AlphaFoldDB" id="A0AAW3V2X3"/>
<sequence length="32" mass="3520">MRNGYHAAVRQLMSPVLPDGYAGFMKAHLGQC</sequence>
<dbReference type="Proteomes" id="UP000518681">
    <property type="component" value="Unassembled WGS sequence"/>
</dbReference>
<dbReference type="EMBL" id="CP010024">
    <property type="protein sequence ID" value="AJZ56026.1"/>
    <property type="molecule type" value="Genomic_DNA"/>
</dbReference>
<keyword evidence="1" id="KW-0614">Plasmid</keyword>
<organism evidence="2 4">
    <name type="scientific">Paraburkholderia fungorum</name>
    <dbReference type="NCBI Taxonomy" id="134537"/>
    <lineage>
        <taxon>Bacteria</taxon>
        <taxon>Pseudomonadati</taxon>
        <taxon>Pseudomonadota</taxon>
        <taxon>Betaproteobacteria</taxon>
        <taxon>Burkholderiales</taxon>
        <taxon>Burkholderiaceae</taxon>
        <taxon>Paraburkholderia</taxon>
    </lineage>
</organism>
<dbReference type="EMBL" id="JACIIK010000011">
    <property type="protein sequence ID" value="MBB6205228.1"/>
    <property type="molecule type" value="Genomic_DNA"/>
</dbReference>
<geneLocation type="plasmid" evidence="1 3">
    <name>pBIL</name>
</geneLocation>
<evidence type="ECO:0000313" key="4">
    <source>
        <dbReference type="Proteomes" id="UP000518681"/>
    </source>
</evidence>
<name>A0AAW3V2X3_9BURK</name>
<evidence type="ECO:0000313" key="2">
    <source>
        <dbReference type="EMBL" id="MBB6205228.1"/>
    </source>
</evidence>
<evidence type="ECO:0000313" key="1">
    <source>
        <dbReference type="EMBL" id="AJZ56026.1"/>
    </source>
</evidence>
<evidence type="ECO:0000313" key="3">
    <source>
        <dbReference type="Proteomes" id="UP000032614"/>
    </source>
</evidence>
<reference evidence="1 3" key="1">
    <citation type="journal article" date="2015" name="Genome Announc.">
        <title>Complete genome sequences for 59 burkholderia isolates, both pathogenic and near neighbor.</title>
        <authorList>
            <person name="Johnson S.L."/>
            <person name="Bishop-Lilly K.A."/>
            <person name="Ladner J.T."/>
            <person name="Daligault H.E."/>
            <person name="Davenport K.W."/>
            <person name="Jaissle J."/>
            <person name="Frey K.G."/>
            <person name="Koroleva G.I."/>
            <person name="Bruce D.C."/>
            <person name="Coyne S.R."/>
            <person name="Broomall S.M."/>
            <person name="Li P.E."/>
            <person name="Teshima H."/>
            <person name="Gibbons H.S."/>
            <person name="Palacios G.F."/>
            <person name="Rosenzweig C.N."/>
            <person name="Redden C.L."/>
            <person name="Xu Y."/>
            <person name="Minogue T.D."/>
            <person name="Chain P.S."/>
        </authorList>
    </citation>
    <scope>NUCLEOTIDE SEQUENCE [LARGE SCALE GENOMIC DNA]</scope>
    <source>
        <strain evidence="1 3">ATCC BAA-463</strain>
        <plasmid evidence="1 3">pBIL</plasmid>
    </source>
</reference>
<reference evidence="2 4" key="2">
    <citation type="submission" date="2020-08" db="EMBL/GenBank/DDBJ databases">
        <title>Genomic Encyclopedia of Type Strains, Phase IV (KMG-V): Genome sequencing to study the core and pangenomes of soil and plant-associated prokaryotes.</title>
        <authorList>
            <person name="Whitman W."/>
        </authorList>
    </citation>
    <scope>NUCLEOTIDE SEQUENCE [LARGE SCALE GENOMIC DNA]</scope>
    <source>
        <strain evidence="2 4">SEMIA 4013</strain>
    </source>
</reference>